<name>A0A9D3SJB0_9TELE</name>
<reference evidence="2 3" key="1">
    <citation type="submission" date="2021-06" db="EMBL/GenBank/DDBJ databases">
        <title>Chromosome-level genome assembly of the red-tail catfish (Hemibagrus wyckioides).</title>
        <authorList>
            <person name="Shao F."/>
        </authorList>
    </citation>
    <scope>NUCLEOTIDE SEQUENCE [LARGE SCALE GENOMIC DNA]</scope>
    <source>
        <strain evidence="2">EC202008001</strain>
        <tissue evidence="2">Blood</tissue>
    </source>
</reference>
<sequence length="239" mass="27249">METEDRREVDIGQDVDESQPLSLFMSDTSKQLEDSEQAVSKRVTFEDMRAALVIKRQNMLKGLFNKLDGALCQVSSRAEQYPESPEALLEMQKSLEARVVCLEGERENMLEEFSKFQLLSDPYWYCLSLHVSPFQSTTGGRGSGLTWTSHLQRGAWNKPGSYCTKKDKVTHSQLPKSSRRKPRRLLPLREQLPNMELGCTGSSCLEKEKLRYPEDSLPKIPQSRLQVSTERADKNLMTG</sequence>
<organism evidence="2 3">
    <name type="scientific">Hemibagrus wyckioides</name>
    <dbReference type="NCBI Taxonomy" id="337641"/>
    <lineage>
        <taxon>Eukaryota</taxon>
        <taxon>Metazoa</taxon>
        <taxon>Chordata</taxon>
        <taxon>Craniata</taxon>
        <taxon>Vertebrata</taxon>
        <taxon>Euteleostomi</taxon>
        <taxon>Actinopterygii</taxon>
        <taxon>Neopterygii</taxon>
        <taxon>Teleostei</taxon>
        <taxon>Ostariophysi</taxon>
        <taxon>Siluriformes</taxon>
        <taxon>Bagridae</taxon>
        <taxon>Hemibagrus</taxon>
    </lineage>
</organism>
<feature type="region of interest" description="Disordered" evidence="1">
    <location>
        <begin position="163"/>
        <end position="185"/>
    </location>
</feature>
<feature type="compositionally biased region" description="Basic and acidic residues" evidence="1">
    <location>
        <begin position="230"/>
        <end position="239"/>
    </location>
</feature>
<dbReference type="Proteomes" id="UP000824219">
    <property type="component" value="Linkage Group LG11"/>
</dbReference>
<evidence type="ECO:0000313" key="3">
    <source>
        <dbReference type="Proteomes" id="UP000824219"/>
    </source>
</evidence>
<keyword evidence="3" id="KW-1185">Reference proteome</keyword>
<proteinExistence type="predicted"/>
<protein>
    <submittedName>
        <fullName evidence="2">Uncharacterized protein</fullName>
    </submittedName>
</protein>
<comment type="caution">
    <text evidence="2">The sequence shown here is derived from an EMBL/GenBank/DDBJ whole genome shotgun (WGS) entry which is preliminary data.</text>
</comment>
<gene>
    <name evidence="2" type="ORF">KOW79_010017</name>
</gene>
<evidence type="ECO:0000256" key="1">
    <source>
        <dbReference type="SAM" id="MobiDB-lite"/>
    </source>
</evidence>
<feature type="region of interest" description="Disordered" evidence="1">
    <location>
        <begin position="215"/>
        <end position="239"/>
    </location>
</feature>
<dbReference type="AlphaFoldDB" id="A0A9D3SJB0"/>
<accession>A0A9D3SJB0</accession>
<dbReference type="EMBL" id="JAHKSW010000011">
    <property type="protein sequence ID" value="KAG7326616.1"/>
    <property type="molecule type" value="Genomic_DNA"/>
</dbReference>
<evidence type="ECO:0000313" key="2">
    <source>
        <dbReference type="EMBL" id="KAG7326616.1"/>
    </source>
</evidence>